<comment type="caution">
    <text evidence="1">The sequence shown here is derived from an EMBL/GenBank/DDBJ whole genome shotgun (WGS) entry which is preliminary data.</text>
</comment>
<evidence type="ECO:0000313" key="1">
    <source>
        <dbReference type="EMBL" id="KAF4306279.1"/>
    </source>
</evidence>
<accession>A0A8H4N0J9</accession>
<protein>
    <submittedName>
        <fullName evidence="1">Uncharacterized protein</fullName>
    </submittedName>
</protein>
<proteinExistence type="predicted"/>
<gene>
    <name evidence="1" type="ORF">GTA08_BOTSDO05086</name>
</gene>
<dbReference type="AlphaFoldDB" id="A0A8H4N0J9"/>
<dbReference type="Proteomes" id="UP000572817">
    <property type="component" value="Unassembled WGS sequence"/>
</dbReference>
<dbReference type="EMBL" id="WWBZ02000033">
    <property type="protein sequence ID" value="KAF4306279.1"/>
    <property type="molecule type" value="Genomic_DNA"/>
</dbReference>
<reference evidence="1" key="1">
    <citation type="submission" date="2020-04" db="EMBL/GenBank/DDBJ databases">
        <title>Genome Assembly and Annotation of Botryosphaeria dothidea sdau 11-99, a Latent Pathogen of Apple Fruit Ring Rot in China.</title>
        <authorList>
            <person name="Yu C."/>
            <person name="Diao Y."/>
            <person name="Lu Q."/>
            <person name="Zhao J."/>
            <person name="Cui S."/>
            <person name="Peng C."/>
            <person name="He B."/>
            <person name="Liu H."/>
        </authorList>
    </citation>
    <scope>NUCLEOTIDE SEQUENCE [LARGE SCALE GENOMIC DNA]</scope>
    <source>
        <strain evidence="1">Sdau11-99</strain>
    </source>
</reference>
<keyword evidence="2" id="KW-1185">Reference proteome</keyword>
<evidence type="ECO:0000313" key="2">
    <source>
        <dbReference type="Proteomes" id="UP000572817"/>
    </source>
</evidence>
<organism evidence="1 2">
    <name type="scientific">Botryosphaeria dothidea</name>
    <dbReference type="NCBI Taxonomy" id="55169"/>
    <lineage>
        <taxon>Eukaryota</taxon>
        <taxon>Fungi</taxon>
        <taxon>Dikarya</taxon>
        <taxon>Ascomycota</taxon>
        <taxon>Pezizomycotina</taxon>
        <taxon>Dothideomycetes</taxon>
        <taxon>Dothideomycetes incertae sedis</taxon>
        <taxon>Botryosphaeriales</taxon>
        <taxon>Botryosphaeriaceae</taxon>
        <taxon>Botryosphaeria</taxon>
    </lineage>
</organism>
<sequence>MIFANDDEPPNFLSKRASGGHGIWGCFGSFCPRPAPTRPRNYFTNGYTQEMALPEPPADPASTPVAVSASDSGFYYDAFDNEGGVRIRIAPIQPPSPRVDFRIVARVVVNDEPVSENFPRRDQRTVPQLIDYQTVAVLIDLPSDVIANARQAARAGRTARIVVEWSQEYDGH</sequence>
<name>A0A8H4N0J9_9PEZI</name>